<evidence type="ECO:0000256" key="1">
    <source>
        <dbReference type="SAM" id="MobiDB-lite"/>
    </source>
</evidence>
<dbReference type="EMBL" id="JAECZB010000020">
    <property type="protein sequence ID" value="MBH8552837.1"/>
    <property type="molecule type" value="Genomic_DNA"/>
</dbReference>
<organism evidence="2 3">
    <name type="scientific">Atlanticothrix silvestris CENA357</name>
    <dbReference type="NCBI Taxonomy" id="1725252"/>
    <lineage>
        <taxon>Bacteria</taxon>
        <taxon>Bacillati</taxon>
        <taxon>Cyanobacteriota</taxon>
        <taxon>Cyanophyceae</taxon>
        <taxon>Nostocales</taxon>
        <taxon>Nodulariaceae</taxon>
        <taxon>Atlanticothrix</taxon>
        <taxon>Atlanticothrix silvestris</taxon>
    </lineage>
</organism>
<keyword evidence="3" id="KW-1185">Reference proteome</keyword>
<gene>
    <name evidence="2" type="ORF">I8751_10750</name>
</gene>
<name>A0A8J7HC03_9CYAN</name>
<dbReference type="AlphaFoldDB" id="A0A8J7HC03"/>
<evidence type="ECO:0000313" key="3">
    <source>
        <dbReference type="Proteomes" id="UP000599391"/>
    </source>
</evidence>
<sequence length="51" mass="5951">MSQNRMQVASQAKEAHRQNIQRSLQHRLQVAKASGDERLIRQLEAEIKYFG</sequence>
<feature type="compositionally biased region" description="Polar residues" evidence="1">
    <location>
        <begin position="1"/>
        <end position="10"/>
    </location>
</feature>
<evidence type="ECO:0000313" key="2">
    <source>
        <dbReference type="EMBL" id="MBH8552837.1"/>
    </source>
</evidence>
<proteinExistence type="predicted"/>
<dbReference type="Proteomes" id="UP000599391">
    <property type="component" value="Unassembled WGS sequence"/>
</dbReference>
<reference evidence="2 3" key="1">
    <citation type="journal article" date="2021" name="Int. J. Syst. Evol. Microbiol.">
        <title>Amazonocrinis nigriterrae gen. nov., sp. nov., Atlanticothrix silvestris gen. nov., sp. nov. and Dendronalium phyllosphericum gen. nov., sp. nov., nostocacean cyanobacteria from Brazilian environments.</title>
        <authorList>
            <person name="Alvarenga D.O."/>
            <person name="Andreote A.P.D."/>
            <person name="Branco L.H.Z."/>
            <person name="Delbaje E."/>
            <person name="Cruz R.B."/>
            <person name="Varani A.M."/>
            <person name="Fiore M.F."/>
        </authorList>
    </citation>
    <scope>NUCLEOTIDE SEQUENCE [LARGE SCALE GENOMIC DNA]</scope>
    <source>
        <strain evidence="2 3">CENA357</strain>
    </source>
</reference>
<dbReference type="RefSeq" id="WP_214439138.1">
    <property type="nucleotide sequence ID" value="NZ_JAECZB010000020.1"/>
</dbReference>
<protein>
    <submittedName>
        <fullName evidence="2">Uncharacterized protein</fullName>
    </submittedName>
</protein>
<accession>A0A8J7HC03</accession>
<comment type="caution">
    <text evidence="2">The sequence shown here is derived from an EMBL/GenBank/DDBJ whole genome shotgun (WGS) entry which is preliminary data.</text>
</comment>
<feature type="region of interest" description="Disordered" evidence="1">
    <location>
        <begin position="1"/>
        <end position="23"/>
    </location>
</feature>